<dbReference type="PROSITE" id="PS51257">
    <property type="entry name" value="PROKAR_LIPOPROTEIN"/>
    <property type="match status" value="1"/>
</dbReference>
<comment type="caution">
    <text evidence="2">The sequence shown here is derived from an EMBL/GenBank/DDBJ whole genome shotgun (WGS) entry which is preliminary data.</text>
</comment>
<reference evidence="2 3" key="1">
    <citation type="submission" date="2018-12" db="EMBL/GenBank/DDBJ databases">
        <title>Hymenobacter gummosus sp. nov., isolated from a spring.</title>
        <authorList>
            <person name="Nie L."/>
        </authorList>
    </citation>
    <scope>NUCLEOTIDE SEQUENCE [LARGE SCALE GENOMIC DNA]</scope>
    <source>
        <strain evidence="2 3">KCTC 52166</strain>
    </source>
</reference>
<evidence type="ECO:0000313" key="2">
    <source>
        <dbReference type="EMBL" id="RTQ48848.1"/>
    </source>
</evidence>
<dbReference type="AlphaFoldDB" id="A0A3S0HME3"/>
<feature type="signal peptide" evidence="1">
    <location>
        <begin position="1"/>
        <end position="17"/>
    </location>
</feature>
<keyword evidence="1" id="KW-0732">Signal</keyword>
<proteinExistence type="predicted"/>
<sequence length="322" mass="34204">MKIKFLLSLLAGGLLVAACEKEEVDCPPQPIDNGGVQVNPSLLNTFVRAHEAPTQTFTVDPALGTSATVVTTKGTRITIPAGAFVQANGTTPVTGAVQLAVREIRTKSEMVLSAMPTTASGEMLVSGGQYFLRATQNNQRLRLKSSARINIRTANIPRPDVAMRLFFGVNSGGNVNWVPAPQQGPSALGVVLDSTGQGNFYNITLNNDSLGWVNIDRYMNLNPKTTVSVAVPGNDVEPANTMVFYVFNSFNTVARGYVAAGQNTVATANIPVGQSVTAVVIRLVNGQYYFGKQTATVAAGQQYTPTLRALSEADLLAEVQQL</sequence>
<feature type="chain" id="PRO_5018582834" evidence="1">
    <location>
        <begin position="18"/>
        <end position="322"/>
    </location>
</feature>
<keyword evidence="3" id="KW-1185">Reference proteome</keyword>
<evidence type="ECO:0000256" key="1">
    <source>
        <dbReference type="SAM" id="SignalP"/>
    </source>
</evidence>
<dbReference type="OrthoDB" id="1488726at2"/>
<evidence type="ECO:0000313" key="3">
    <source>
        <dbReference type="Proteomes" id="UP000282184"/>
    </source>
</evidence>
<gene>
    <name evidence="2" type="ORF">EJV47_14715</name>
</gene>
<protein>
    <submittedName>
        <fullName evidence="2">Uncharacterized protein</fullName>
    </submittedName>
</protein>
<dbReference type="RefSeq" id="WP_126693925.1">
    <property type="nucleotide sequence ID" value="NZ_RXOF01000008.1"/>
</dbReference>
<name>A0A3S0HME3_9BACT</name>
<organism evidence="2 3">
    <name type="scientific">Hymenobacter gummosus</name>
    <dbReference type="NCBI Taxonomy" id="1776032"/>
    <lineage>
        <taxon>Bacteria</taxon>
        <taxon>Pseudomonadati</taxon>
        <taxon>Bacteroidota</taxon>
        <taxon>Cytophagia</taxon>
        <taxon>Cytophagales</taxon>
        <taxon>Hymenobacteraceae</taxon>
        <taxon>Hymenobacter</taxon>
    </lineage>
</organism>
<dbReference type="Proteomes" id="UP000282184">
    <property type="component" value="Unassembled WGS sequence"/>
</dbReference>
<accession>A0A3S0HME3</accession>
<dbReference type="EMBL" id="RXOF01000008">
    <property type="protein sequence ID" value="RTQ48848.1"/>
    <property type="molecule type" value="Genomic_DNA"/>
</dbReference>